<keyword evidence="2" id="KW-0378">Hydrolase</keyword>
<evidence type="ECO:0000259" key="1">
    <source>
        <dbReference type="Pfam" id="PF00144"/>
    </source>
</evidence>
<sequence length="383" mass="41737">MHEVLQGYCDPRFDKVAEALADEITRGEELGASIAVDIDGEYVVDIWGGHADRAKTVPWSENTIVNFWSCTKTITALAALMLIDRRLLDPYAPVAEYWPEFAQNGKQDIEIRHLLAHTSGVSGWDMPFDVDDVYDWEKSTSLLAGQAPWWEPGTASGYHAINYGHLIGEVIRRISGKTLKAFVREEIAGPLDADVQIGARAEDDPRIAELIPPPPLDLPYDALPADHPMLKTFAAFRAAPDFAAIAETTAWRRADIGGANGHGNARALARALSPISLGGKANGVQLLSPATIDLIFEEQSNGVDQVLFTPLRFGIGFGLPTPDSVPAVPEGKICWWGGWGGSAIVMNPEHRATFAYVMNKMGPGTVGTDRTNRYARLFYEALA</sequence>
<reference evidence="2 3" key="1">
    <citation type="journal article" date="2019" name="Emerg. Microbes Infect.">
        <title>Comprehensive subspecies identification of 175 nontuberculous mycobacteria species based on 7547 genomic profiles.</title>
        <authorList>
            <person name="Matsumoto Y."/>
            <person name="Kinjo T."/>
            <person name="Motooka D."/>
            <person name="Nabeya D."/>
            <person name="Jung N."/>
            <person name="Uechi K."/>
            <person name="Horii T."/>
            <person name="Iida T."/>
            <person name="Fujita J."/>
            <person name="Nakamura S."/>
        </authorList>
    </citation>
    <scope>NUCLEOTIDE SEQUENCE [LARGE SCALE GENOMIC DNA]</scope>
    <source>
        <strain evidence="2 3">JCM 12688</strain>
    </source>
</reference>
<name>A0A7I7WQZ2_MYCGU</name>
<dbReference type="Pfam" id="PF00144">
    <property type="entry name" value="Beta-lactamase"/>
    <property type="match status" value="1"/>
</dbReference>
<dbReference type="Gene3D" id="3.40.710.10">
    <property type="entry name" value="DD-peptidase/beta-lactamase superfamily"/>
    <property type="match status" value="1"/>
</dbReference>
<dbReference type="AlphaFoldDB" id="A0A7I7WQZ2"/>
<protein>
    <submittedName>
        <fullName evidence="2">EstA family serine hydrolase</fullName>
    </submittedName>
</protein>
<feature type="domain" description="Beta-lactamase-related" evidence="1">
    <location>
        <begin position="25"/>
        <end position="370"/>
    </location>
</feature>
<dbReference type="Proteomes" id="UP000466187">
    <property type="component" value="Chromosome"/>
</dbReference>
<gene>
    <name evidence="2" type="ORF">MGAD_38350</name>
</gene>
<accession>A0A7I7WQZ2</accession>
<dbReference type="PANTHER" id="PTHR43319:SF3">
    <property type="entry name" value="BETA-LACTAMASE-RELATED DOMAIN-CONTAINING PROTEIN"/>
    <property type="match status" value="1"/>
</dbReference>
<evidence type="ECO:0000313" key="3">
    <source>
        <dbReference type="Proteomes" id="UP000466187"/>
    </source>
</evidence>
<dbReference type="RefSeq" id="WP_163688462.1">
    <property type="nucleotide sequence ID" value="NZ_AP022608.1"/>
</dbReference>
<dbReference type="GO" id="GO:0016787">
    <property type="term" value="F:hydrolase activity"/>
    <property type="evidence" value="ECO:0007669"/>
    <property type="project" value="UniProtKB-KW"/>
</dbReference>
<dbReference type="InterPro" id="IPR052907">
    <property type="entry name" value="Beta-lactamase/esterase"/>
</dbReference>
<dbReference type="InterPro" id="IPR001466">
    <property type="entry name" value="Beta-lactam-related"/>
</dbReference>
<organism evidence="2 3">
    <name type="scientific">Mycolicibacterium gadium</name>
    <name type="common">Mycobacterium gadium</name>
    <dbReference type="NCBI Taxonomy" id="1794"/>
    <lineage>
        <taxon>Bacteria</taxon>
        <taxon>Bacillati</taxon>
        <taxon>Actinomycetota</taxon>
        <taxon>Actinomycetes</taxon>
        <taxon>Mycobacteriales</taxon>
        <taxon>Mycobacteriaceae</taxon>
        <taxon>Mycolicibacterium</taxon>
    </lineage>
</organism>
<proteinExistence type="predicted"/>
<dbReference type="PANTHER" id="PTHR43319">
    <property type="entry name" value="BETA-LACTAMASE-RELATED"/>
    <property type="match status" value="1"/>
</dbReference>
<dbReference type="InterPro" id="IPR012338">
    <property type="entry name" value="Beta-lactam/transpept-like"/>
</dbReference>
<dbReference type="EMBL" id="AP022608">
    <property type="protein sequence ID" value="BBZ19500.1"/>
    <property type="molecule type" value="Genomic_DNA"/>
</dbReference>
<dbReference type="KEGG" id="mgad:MGAD_38350"/>
<dbReference type="SUPFAM" id="SSF56601">
    <property type="entry name" value="beta-lactamase/transpeptidase-like"/>
    <property type="match status" value="1"/>
</dbReference>
<evidence type="ECO:0000313" key="2">
    <source>
        <dbReference type="EMBL" id="BBZ19500.1"/>
    </source>
</evidence>